<protein>
    <submittedName>
        <fullName evidence="2">Uncharacterized protein</fullName>
    </submittedName>
</protein>
<dbReference type="SMART" id="SM00028">
    <property type="entry name" value="TPR"/>
    <property type="match status" value="3"/>
</dbReference>
<dbReference type="InterPro" id="IPR011990">
    <property type="entry name" value="TPR-like_helical_dom_sf"/>
</dbReference>
<organism evidence="2 3">
    <name type="scientific">Spizellomyces punctatus (strain DAOM BR117)</name>
    <dbReference type="NCBI Taxonomy" id="645134"/>
    <lineage>
        <taxon>Eukaryota</taxon>
        <taxon>Fungi</taxon>
        <taxon>Fungi incertae sedis</taxon>
        <taxon>Chytridiomycota</taxon>
        <taxon>Chytridiomycota incertae sedis</taxon>
        <taxon>Chytridiomycetes</taxon>
        <taxon>Spizellomycetales</taxon>
        <taxon>Spizellomycetaceae</taxon>
        <taxon>Spizellomyces</taxon>
    </lineage>
</organism>
<dbReference type="eggNOG" id="KOG0553">
    <property type="taxonomic scope" value="Eukaryota"/>
</dbReference>
<name>A0A0L0HN18_SPIPD</name>
<dbReference type="GeneID" id="27686355"/>
<dbReference type="AlphaFoldDB" id="A0A0L0HN18"/>
<gene>
    <name evidence="2" type="ORF">SPPG_02794</name>
</gene>
<proteinExistence type="predicted"/>
<evidence type="ECO:0000256" key="1">
    <source>
        <dbReference type="SAM" id="MobiDB-lite"/>
    </source>
</evidence>
<dbReference type="VEuPathDB" id="FungiDB:SPPG_02794"/>
<dbReference type="SUPFAM" id="SSF48452">
    <property type="entry name" value="TPR-like"/>
    <property type="match status" value="1"/>
</dbReference>
<evidence type="ECO:0000313" key="2">
    <source>
        <dbReference type="EMBL" id="KND02320.1"/>
    </source>
</evidence>
<feature type="region of interest" description="Disordered" evidence="1">
    <location>
        <begin position="1"/>
        <end position="54"/>
    </location>
</feature>
<sequence length="219" mass="24603">MQSMPPGSGEPERKRPASVAFSVKRSRKTRNVLGTPTRSCLPFTPANDDTDEDVQPFIDDPTYSLTTHKHKLLLDPLTQFRTLYNEGSFLASEGRYAEALSRWSQALTLVTDSLNVREVAQVHEMRAQVHLERTEWFEAVKAAETASQLCPQWAEAWQTLGRAQMAFGEPVLAAQSFEHCLCIDSSLTEVVEEELTFARDIAKRLREKGLEHAREVGGV</sequence>
<dbReference type="OMA" id="MAVCEDF"/>
<dbReference type="PANTHER" id="PTHR15544">
    <property type="entry name" value="OSMOSIS RESPONSIVE FACTOR"/>
    <property type="match status" value="1"/>
</dbReference>
<dbReference type="Proteomes" id="UP000053201">
    <property type="component" value="Unassembled WGS sequence"/>
</dbReference>
<dbReference type="InterPro" id="IPR052658">
    <property type="entry name" value="TPR-containing"/>
</dbReference>
<reference evidence="2 3" key="1">
    <citation type="submission" date="2009-08" db="EMBL/GenBank/DDBJ databases">
        <title>The Genome Sequence of Spizellomyces punctatus strain DAOM BR117.</title>
        <authorList>
            <consortium name="The Broad Institute Genome Sequencing Platform"/>
            <person name="Russ C."/>
            <person name="Cuomo C."/>
            <person name="Shea T."/>
            <person name="Young S.K."/>
            <person name="Zeng Q."/>
            <person name="Koehrsen M."/>
            <person name="Haas B."/>
            <person name="Borodovsky M."/>
            <person name="Guigo R."/>
            <person name="Alvarado L."/>
            <person name="Berlin A."/>
            <person name="Bochicchio J."/>
            <person name="Borenstein D."/>
            <person name="Chapman S."/>
            <person name="Chen Z."/>
            <person name="Engels R."/>
            <person name="Freedman E."/>
            <person name="Gellesch M."/>
            <person name="Goldberg J."/>
            <person name="Griggs A."/>
            <person name="Gujja S."/>
            <person name="Heiman D."/>
            <person name="Hepburn T."/>
            <person name="Howarth C."/>
            <person name="Jen D."/>
            <person name="Larson L."/>
            <person name="Lewis B."/>
            <person name="Mehta T."/>
            <person name="Park D."/>
            <person name="Pearson M."/>
            <person name="Roberts A."/>
            <person name="Saif S."/>
            <person name="Shenoy N."/>
            <person name="Sisk P."/>
            <person name="Stolte C."/>
            <person name="Sykes S."/>
            <person name="Thomson T."/>
            <person name="Walk T."/>
            <person name="White J."/>
            <person name="Yandava C."/>
            <person name="Burger G."/>
            <person name="Gray M.W."/>
            <person name="Holland P.W.H."/>
            <person name="King N."/>
            <person name="Lang F.B.F."/>
            <person name="Roger A.J."/>
            <person name="Ruiz-Trillo I."/>
            <person name="Lander E."/>
            <person name="Nusbaum C."/>
        </authorList>
    </citation>
    <scope>NUCLEOTIDE SEQUENCE [LARGE SCALE GENOMIC DNA]</scope>
    <source>
        <strain evidence="2 3">DAOM BR117</strain>
    </source>
</reference>
<dbReference type="Gene3D" id="1.25.40.10">
    <property type="entry name" value="Tetratricopeptide repeat domain"/>
    <property type="match status" value="1"/>
</dbReference>
<dbReference type="EMBL" id="KQ257453">
    <property type="protein sequence ID" value="KND02320.1"/>
    <property type="molecule type" value="Genomic_DNA"/>
</dbReference>
<dbReference type="InParanoid" id="A0A0L0HN18"/>
<dbReference type="InterPro" id="IPR019734">
    <property type="entry name" value="TPR_rpt"/>
</dbReference>
<evidence type="ECO:0000313" key="3">
    <source>
        <dbReference type="Proteomes" id="UP000053201"/>
    </source>
</evidence>
<dbReference type="PANTHER" id="PTHR15544:SF0">
    <property type="entry name" value="TETRATRICOPEPTIDE REPEAT PROTEIN 33"/>
    <property type="match status" value="1"/>
</dbReference>
<accession>A0A0L0HN18</accession>
<dbReference type="OrthoDB" id="2423701at2759"/>
<keyword evidence="3" id="KW-1185">Reference proteome</keyword>
<dbReference type="STRING" id="645134.A0A0L0HN18"/>
<dbReference type="RefSeq" id="XP_016610359.1">
    <property type="nucleotide sequence ID" value="XM_016751079.1"/>
</dbReference>